<feature type="compositionally biased region" description="Pro residues" evidence="5">
    <location>
        <begin position="450"/>
        <end position="465"/>
    </location>
</feature>
<dbReference type="SUPFAM" id="SSF56399">
    <property type="entry name" value="ADP-ribosylation"/>
    <property type="match status" value="2"/>
</dbReference>
<organism evidence="7 8">
    <name type="scientific">Orchesella dallaii</name>
    <dbReference type="NCBI Taxonomy" id="48710"/>
    <lineage>
        <taxon>Eukaryota</taxon>
        <taxon>Metazoa</taxon>
        <taxon>Ecdysozoa</taxon>
        <taxon>Arthropoda</taxon>
        <taxon>Hexapoda</taxon>
        <taxon>Collembola</taxon>
        <taxon>Entomobryomorpha</taxon>
        <taxon>Entomobryoidea</taxon>
        <taxon>Orchesellidae</taxon>
        <taxon>Orchesellinae</taxon>
        <taxon>Orchesella</taxon>
    </lineage>
</organism>
<feature type="region of interest" description="Disordered" evidence="5">
    <location>
        <begin position="309"/>
        <end position="332"/>
    </location>
</feature>
<sequence length="710" mass="78901">MDDDLDPEFQAILLSSIMSNQVSGTHDESRSEDDQFNIGAQGIPQITSPFVNLQINPAQNSLTPRSTATTTVIQNMNELTVFGQFDSLDVNDFTFQIIQKYVQNSHGLPIGAEVTIHNVYELIKSDYSMSTTLLAPKMNKNSSRSTEGCEQMLLWFKTTPAGIKKLAHGTDGCVALYDRICRAFTEKPENLQAPLRQIFLLCEVSLGKVYNDLQGYQRWSRVGQAPSGFDTIKGIGSFCPDWNENYSEGFVVFPCGPTVKQQGFRKYEINFNEYIVFERNRIKIKYAVELDLIPLAYLQKSSSGIVAVDDSSDDRNSSISIASGSNSSFSTAVPQASTRSSIYSPVNQPFVRAHQSSRGNRNAAQPNLRRALSNSRGQQKPSCFHQGGSLTRNHSSSLGGSSTPVTAPNLKPNLTRMPSQTAVHPFNSTARGPVPTSNHFGHSSHLRFNPPSPTQPQYHPLPPLTQPKKNKVDPAALKILMQLPGATSVAFQTSLFKAQIITPVEQMYDHIHTYVRNSSVHNYKLKPLSIIRIVRKNEYEFEHDPNMKGKKRLLLWHGTKDNVVAGILQTGFQIPAAKNQMFGTGIYFADRASKSANYCTHTKPPGIGYLLLCDVAIGNPYNSLNAKSNFTAPPTTTTKTGVTKYFDSLKCTGEYIPDGSENVYCNGTVIPLGKTIKNTKYESYKVKYNEFIVYDSKKIRIKYLVKVQFT</sequence>
<dbReference type="InterPro" id="IPR050800">
    <property type="entry name" value="ARTD/PARP"/>
</dbReference>
<keyword evidence="8" id="KW-1185">Reference proteome</keyword>
<feature type="domain" description="PARP catalytic" evidence="6">
    <location>
        <begin position="485"/>
        <end position="710"/>
    </location>
</feature>
<dbReference type="PANTHER" id="PTHR10459:SF117">
    <property type="entry name" value="POLY [ADP-RIBOSE] POLYMERASE TANKYRASE"/>
    <property type="match status" value="1"/>
</dbReference>
<dbReference type="Gene3D" id="3.90.228.10">
    <property type="match status" value="2"/>
</dbReference>
<accession>A0ABP1RU82</accession>
<evidence type="ECO:0000256" key="3">
    <source>
        <dbReference type="ARBA" id="ARBA00023027"/>
    </source>
</evidence>
<name>A0ABP1RU82_9HEXA</name>
<feature type="compositionally biased region" description="Polar residues" evidence="5">
    <location>
        <begin position="354"/>
        <end position="365"/>
    </location>
</feature>
<protein>
    <recommendedName>
        <fullName evidence="4">Poly [ADP-ribose] polymerase</fullName>
        <shortName evidence="4">PARP</shortName>
        <ecNumber evidence="4">2.4.2.-</ecNumber>
    </recommendedName>
</protein>
<feature type="compositionally biased region" description="Low complexity" evidence="5">
    <location>
        <begin position="317"/>
        <end position="330"/>
    </location>
</feature>
<dbReference type="InterPro" id="IPR012317">
    <property type="entry name" value="Poly(ADP-ribose)pol_cat_dom"/>
</dbReference>
<evidence type="ECO:0000313" key="7">
    <source>
        <dbReference type="EMBL" id="CAL8135951.1"/>
    </source>
</evidence>
<keyword evidence="3 4" id="KW-0520">NAD</keyword>
<feature type="compositionally biased region" description="Polar residues" evidence="5">
    <location>
        <begin position="416"/>
        <end position="441"/>
    </location>
</feature>
<evidence type="ECO:0000256" key="5">
    <source>
        <dbReference type="SAM" id="MobiDB-lite"/>
    </source>
</evidence>
<evidence type="ECO:0000313" key="8">
    <source>
        <dbReference type="Proteomes" id="UP001642540"/>
    </source>
</evidence>
<gene>
    <name evidence="7" type="ORF">ODALV1_LOCUS26219</name>
</gene>
<dbReference type="PANTHER" id="PTHR10459">
    <property type="entry name" value="DNA LIGASE"/>
    <property type="match status" value="1"/>
</dbReference>
<evidence type="ECO:0000259" key="6">
    <source>
        <dbReference type="PROSITE" id="PS51059"/>
    </source>
</evidence>
<evidence type="ECO:0000256" key="1">
    <source>
        <dbReference type="ARBA" id="ARBA00022676"/>
    </source>
</evidence>
<evidence type="ECO:0000256" key="4">
    <source>
        <dbReference type="RuleBase" id="RU362114"/>
    </source>
</evidence>
<feature type="region of interest" description="Disordered" evidence="5">
    <location>
        <begin position="353"/>
        <end position="466"/>
    </location>
</feature>
<proteinExistence type="predicted"/>
<reference evidence="7 8" key="1">
    <citation type="submission" date="2024-08" db="EMBL/GenBank/DDBJ databases">
        <authorList>
            <person name="Cucini C."/>
            <person name="Frati F."/>
        </authorList>
    </citation>
    <scope>NUCLEOTIDE SEQUENCE [LARGE SCALE GENOMIC DNA]</scope>
</reference>
<keyword evidence="1 4" id="KW-0328">Glycosyltransferase</keyword>
<keyword evidence="2 4" id="KW-0808">Transferase</keyword>
<evidence type="ECO:0000256" key="2">
    <source>
        <dbReference type="ARBA" id="ARBA00022679"/>
    </source>
</evidence>
<dbReference type="Pfam" id="PF00644">
    <property type="entry name" value="PARP"/>
    <property type="match status" value="2"/>
</dbReference>
<dbReference type="EC" id="2.4.2.-" evidence="4"/>
<dbReference type="PROSITE" id="PS51059">
    <property type="entry name" value="PARP_CATALYTIC"/>
    <property type="match status" value="1"/>
</dbReference>
<dbReference type="Proteomes" id="UP001642540">
    <property type="component" value="Unassembled WGS sequence"/>
</dbReference>
<feature type="compositionally biased region" description="Polar residues" evidence="5">
    <location>
        <begin position="372"/>
        <end position="381"/>
    </location>
</feature>
<dbReference type="EMBL" id="CAXLJM020000109">
    <property type="protein sequence ID" value="CAL8135951.1"/>
    <property type="molecule type" value="Genomic_DNA"/>
</dbReference>
<comment type="caution">
    <text evidence="7">The sequence shown here is derived from an EMBL/GenBank/DDBJ whole genome shotgun (WGS) entry which is preliminary data.</text>
</comment>
<feature type="compositionally biased region" description="Polar residues" evidence="5">
    <location>
        <begin position="388"/>
        <end position="406"/>
    </location>
</feature>